<dbReference type="EMBL" id="JAPMOS010000034">
    <property type="protein sequence ID" value="KAJ4458119.1"/>
    <property type="molecule type" value="Genomic_DNA"/>
</dbReference>
<comment type="caution">
    <text evidence="2">The sequence shown here is derived from an EMBL/GenBank/DDBJ whole genome shotgun (WGS) entry which is preliminary data.</text>
</comment>
<name>A0ABQ8ULC3_9EUKA</name>
<dbReference type="Proteomes" id="UP001141327">
    <property type="component" value="Unassembled WGS sequence"/>
</dbReference>
<protein>
    <submittedName>
        <fullName evidence="2">Uncharacterized protein</fullName>
    </submittedName>
</protein>
<keyword evidence="3" id="KW-1185">Reference proteome</keyword>
<feature type="region of interest" description="Disordered" evidence="1">
    <location>
        <begin position="122"/>
        <end position="144"/>
    </location>
</feature>
<accession>A0ABQ8ULC3</accession>
<proteinExistence type="predicted"/>
<evidence type="ECO:0000313" key="2">
    <source>
        <dbReference type="EMBL" id="KAJ4458119.1"/>
    </source>
</evidence>
<evidence type="ECO:0000256" key="1">
    <source>
        <dbReference type="SAM" id="MobiDB-lite"/>
    </source>
</evidence>
<gene>
    <name evidence="2" type="ORF">PAPYR_6237</name>
</gene>
<organism evidence="2 3">
    <name type="scientific">Paratrimastix pyriformis</name>
    <dbReference type="NCBI Taxonomy" id="342808"/>
    <lineage>
        <taxon>Eukaryota</taxon>
        <taxon>Metamonada</taxon>
        <taxon>Preaxostyla</taxon>
        <taxon>Paratrimastigidae</taxon>
        <taxon>Paratrimastix</taxon>
    </lineage>
</organism>
<sequence length="144" mass="15541">MMRVNCPQDIPNFSAIIPRTCLPGPREAFLRVPSLIIIIQPITSIANIAQWDPRPGGLAHADDVSISRSGFWSSTWHCAGVREKMGVRVSPPRCLVKAGCCWTEDGTPDDQLVDFLPTEMGAKDPVGGLQGGDLATPLSESEKT</sequence>
<reference evidence="2" key="1">
    <citation type="journal article" date="2022" name="bioRxiv">
        <title>Genomics of Preaxostyla Flagellates Illuminates Evolutionary Transitions and the Path Towards Mitochondrial Loss.</title>
        <authorList>
            <person name="Novak L.V.F."/>
            <person name="Treitli S.C."/>
            <person name="Pyrih J."/>
            <person name="Halakuc P."/>
            <person name="Pipaliya S.V."/>
            <person name="Vacek V."/>
            <person name="Brzon O."/>
            <person name="Soukal P."/>
            <person name="Eme L."/>
            <person name="Dacks J.B."/>
            <person name="Karnkowska A."/>
            <person name="Elias M."/>
            <person name="Hampl V."/>
        </authorList>
    </citation>
    <scope>NUCLEOTIDE SEQUENCE</scope>
    <source>
        <strain evidence="2">RCP-MX</strain>
    </source>
</reference>
<evidence type="ECO:0000313" key="3">
    <source>
        <dbReference type="Proteomes" id="UP001141327"/>
    </source>
</evidence>